<dbReference type="Proteomes" id="UP000494165">
    <property type="component" value="Unassembled WGS sequence"/>
</dbReference>
<gene>
    <name evidence="2" type="ORF">CLODIP_2_CD07526</name>
</gene>
<dbReference type="EMBL" id="CADEPI010000311">
    <property type="protein sequence ID" value="CAB3383489.1"/>
    <property type="molecule type" value="Genomic_DNA"/>
</dbReference>
<accession>A0A8S1DLT1</accession>
<sequence>MNAAKNAAKLNFGIPSPVAIIRSGSKESINLKILTKPYSEYFKMKREDIAKYFGVAISKRDAKKAAEMLTAGKSRSAVARCLLKSFFGESLISTLSAEGTNGYQKADATTLACIETIVNTVESAEKEIDIKKVFAILSSEIRSKLKRQGGKSNSPSSSDGDQPVAPVQQKIRKSGQASGFLGKKRKSWEKACFKAGMIFTTPKRFKPEPTLDSQSSSELQKELEVKNTNSKPVFQLHVRVEDISETKEKGMCIRREPTLVKESPSAELHRNSSECEAPTISEADVPRDFLQDLYAQLAEPSLIELL</sequence>
<evidence type="ECO:0000256" key="1">
    <source>
        <dbReference type="SAM" id="MobiDB-lite"/>
    </source>
</evidence>
<evidence type="ECO:0000313" key="2">
    <source>
        <dbReference type="EMBL" id="CAB3383489.1"/>
    </source>
</evidence>
<keyword evidence="3" id="KW-1185">Reference proteome</keyword>
<dbReference type="AlphaFoldDB" id="A0A8S1DLT1"/>
<evidence type="ECO:0000313" key="3">
    <source>
        <dbReference type="Proteomes" id="UP000494165"/>
    </source>
</evidence>
<feature type="region of interest" description="Disordered" evidence="1">
    <location>
        <begin position="146"/>
        <end position="182"/>
    </location>
</feature>
<organism evidence="2 3">
    <name type="scientific">Cloeon dipterum</name>
    <dbReference type="NCBI Taxonomy" id="197152"/>
    <lineage>
        <taxon>Eukaryota</taxon>
        <taxon>Metazoa</taxon>
        <taxon>Ecdysozoa</taxon>
        <taxon>Arthropoda</taxon>
        <taxon>Hexapoda</taxon>
        <taxon>Insecta</taxon>
        <taxon>Pterygota</taxon>
        <taxon>Palaeoptera</taxon>
        <taxon>Ephemeroptera</taxon>
        <taxon>Pisciforma</taxon>
        <taxon>Baetidae</taxon>
        <taxon>Cloeon</taxon>
    </lineage>
</organism>
<feature type="compositionally biased region" description="Polar residues" evidence="1">
    <location>
        <begin position="150"/>
        <end position="160"/>
    </location>
</feature>
<protein>
    <submittedName>
        <fullName evidence="2">Uncharacterized protein</fullName>
    </submittedName>
</protein>
<name>A0A8S1DLT1_9INSE</name>
<reference evidence="2 3" key="1">
    <citation type="submission" date="2020-04" db="EMBL/GenBank/DDBJ databases">
        <authorList>
            <person name="Alioto T."/>
            <person name="Alioto T."/>
            <person name="Gomez Garrido J."/>
        </authorList>
    </citation>
    <scope>NUCLEOTIDE SEQUENCE [LARGE SCALE GENOMIC DNA]</scope>
</reference>
<comment type="caution">
    <text evidence="2">The sequence shown here is derived from an EMBL/GenBank/DDBJ whole genome shotgun (WGS) entry which is preliminary data.</text>
</comment>
<proteinExistence type="predicted"/>